<evidence type="ECO:0000259" key="8">
    <source>
        <dbReference type="Pfam" id="PF17768"/>
    </source>
</evidence>
<organism evidence="9 10">
    <name type="scientific">[Clostridium] cellulosi</name>
    <dbReference type="NCBI Taxonomy" id="29343"/>
    <lineage>
        <taxon>Bacteria</taxon>
        <taxon>Bacillati</taxon>
        <taxon>Bacillota</taxon>
        <taxon>Clostridia</taxon>
        <taxon>Eubacteriales</taxon>
        <taxon>Oscillospiraceae</taxon>
        <taxon>Oscillospiraceae incertae sedis</taxon>
    </lineage>
</organism>
<evidence type="ECO:0000256" key="4">
    <source>
        <dbReference type="ARBA" id="ARBA00022801"/>
    </source>
</evidence>
<dbReference type="Pfam" id="PF17768">
    <property type="entry name" value="RecJ_OB"/>
    <property type="match status" value="1"/>
</dbReference>
<keyword evidence="5 9" id="KW-0269">Exonuclease</keyword>
<dbReference type="Gene3D" id="3.10.310.30">
    <property type="match status" value="1"/>
</dbReference>
<reference evidence="10" key="1">
    <citation type="submission" date="2014-07" db="EMBL/GenBank/DDBJ databases">
        <authorList>
            <person name="Wibberg D."/>
        </authorList>
    </citation>
    <scope>NUCLEOTIDE SEQUENCE [LARGE SCALE GENOMIC DNA]</scope>
    <source>
        <strain evidence="10">DG5</strain>
    </source>
</reference>
<comment type="similarity">
    <text evidence="1">Belongs to the RecJ family.</text>
</comment>
<protein>
    <recommendedName>
        <fullName evidence="2">Single-stranded-DNA-specific exonuclease RecJ</fullName>
    </recommendedName>
</protein>
<dbReference type="PANTHER" id="PTHR30255">
    <property type="entry name" value="SINGLE-STRANDED-DNA-SPECIFIC EXONUCLEASE RECJ"/>
    <property type="match status" value="1"/>
</dbReference>
<evidence type="ECO:0000256" key="1">
    <source>
        <dbReference type="ARBA" id="ARBA00005915"/>
    </source>
</evidence>
<dbReference type="PATRIC" id="fig|29343.3.peg.224"/>
<dbReference type="SUPFAM" id="SSF64182">
    <property type="entry name" value="DHH phosphoesterases"/>
    <property type="match status" value="1"/>
</dbReference>
<accession>A0A078KLS1</accession>
<dbReference type="KEGG" id="ccel:CCDG5_0220"/>
<dbReference type="GO" id="GO:0006310">
    <property type="term" value="P:DNA recombination"/>
    <property type="evidence" value="ECO:0007669"/>
    <property type="project" value="InterPro"/>
</dbReference>
<proteinExistence type="inferred from homology"/>
<dbReference type="EMBL" id="LM995447">
    <property type="protein sequence ID" value="CDZ23363.1"/>
    <property type="molecule type" value="Genomic_DNA"/>
</dbReference>
<dbReference type="Gene3D" id="3.90.1640.30">
    <property type="match status" value="1"/>
</dbReference>
<dbReference type="Pfam" id="PF01368">
    <property type="entry name" value="DHH"/>
    <property type="match status" value="1"/>
</dbReference>
<dbReference type="InterPro" id="IPR004610">
    <property type="entry name" value="RecJ"/>
</dbReference>
<sequence>MVRREWRVLQPDKEAIANLRKAGYPRVTATLLALRGLKDPEEAKSFLSGDGKFHDPMLLADVEKAAARILKAIEGHEKITVYGDYDADGVTSAALLYSYLKENGADVDYYIPDRESEGYGLNSAACKRIADSGTTLIITVDTGISAFDEAKLLNELGVCLIITDHHNPYDTLPEAYAIVNPKRQDCKYPFKELAGVGTAFKLVCAIEKSKPEGLSEDALFKKYGELVCVGTVADVVPLLGENRLIVCRGLKLISEGKNIGISALLEAAGVRRRLTSTLLGFTVAPRINACGRIATAGDAFELLTTRDTDKAKQLAQKLNDNNSERRRIEAEILKETVKNIDENESLRLSPLLIVSGEKWHNGVIGIVASRLVELYGKPAIVVSFDGDIGRASCRSVPGFNIHAALKSCSQYLERFGGHELAAGFTVKRENYDALYAALNHLASIQPELPTLRVCMDMKLHGYEISLSTAREVRRLEPFGSGNPAPLFYVPAAQITALSPVGDGHTRISFNCDGFEFTAVMFNTARRGFDFEVWDIVDLAVSLEVNLYKNTESLGVIVRDIRKSACFEYYTELYKSFLSGTPIASDALRARLKPDREEFAAVFRLLTRHEGKISLEKACKDICRVKPRFNYFKLLLIKDIFTETGLIVSDGQDDGENITYRLRSGVKIDLAASALLKRL</sequence>
<evidence type="ECO:0000313" key="10">
    <source>
        <dbReference type="Proteomes" id="UP000032431"/>
    </source>
</evidence>
<dbReference type="HOGENOM" id="CLU_009736_3_3_9"/>
<evidence type="ECO:0000256" key="3">
    <source>
        <dbReference type="ARBA" id="ARBA00022722"/>
    </source>
</evidence>
<feature type="domain" description="DHHA1" evidence="7">
    <location>
        <begin position="352"/>
        <end position="441"/>
    </location>
</feature>
<evidence type="ECO:0000259" key="7">
    <source>
        <dbReference type="Pfam" id="PF02272"/>
    </source>
</evidence>
<evidence type="ECO:0000313" key="9">
    <source>
        <dbReference type="EMBL" id="CDZ23363.1"/>
    </source>
</evidence>
<dbReference type="InterPro" id="IPR038763">
    <property type="entry name" value="DHH_sf"/>
</dbReference>
<evidence type="ECO:0000259" key="6">
    <source>
        <dbReference type="Pfam" id="PF01368"/>
    </source>
</evidence>
<gene>
    <name evidence="9" type="ORF">CCDG5_0220</name>
</gene>
<dbReference type="AlphaFoldDB" id="A0A078KLS1"/>
<dbReference type="PANTHER" id="PTHR30255:SF2">
    <property type="entry name" value="SINGLE-STRANDED-DNA-SPECIFIC EXONUCLEASE RECJ"/>
    <property type="match status" value="1"/>
</dbReference>
<dbReference type="InterPro" id="IPR001667">
    <property type="entry name" value="DDH_dom"/>
</dbReference>
<dbReference type="GO" id="GO:0003676">
    <property type="term" value="F:nucleic acid binding"/>
    <property type="evidence" value="ECO:0007669"/>
    <property type="project" value="InterPro"/>
</dbReference>
<keyword evidence="4" id="KW-0378">Hydrolase</keyword>
<dbReference type="GO" id="GO:0008409">
    <property type="term" value="F:5'-3' exonuclease activity"/>
    <property type="evidence" value="ECO:0007669"/>
    <property type="project" value="InterPro"/>
</dbReference>
<dbReference type="Proteomes" id="UP000032431">
    <property type="component" value="Chromosome I"/>
</dbReference>
<dbReference type="InterPro" id="IPR041122">
    <property type="entry name" value="RecJ_OB"/>
</dbReference>
<dbReference type="InterPro" id="IPR003156">
    <property type="entry name" value="DHHA1_dom"/>
</dbReference>
<feature type="domain" description="DDH" evidence="6">
    <location>
        <begin position="78"/>
        <end position="231"/>
    </location>
</feature>
<dbReference type="NCBIfam" id="TIGR00644">
    <property type="entry name" value="recJ"/>
    <property type="match status" value="1"/>
</dbReference>
<evidence type="ECO:0000256" key="2">
    <source>
        <dbReference type="ARBA" id="ARBA00019841"/>
    </source>
</evidence>
<feature type="domain" description="RecJ OB" evidence="8">
    <location>
        <begin position="456"/>
        <end position="559"/>
    </location>
</feature>
<name>A0A078KLS1_9FIRM</name>
<dbReference type="STRING" id="29343.CCDG5_0220"/>
<dbReference type="InterPro" id="IPR051673">
    <property type="entry name" value="SSDNA_exonuclease_RecJ"/>
</dbReference>
<dbReference type="GO" id="GO:0006281">
    <property type="term" value="P:DNA repair"/>
    <property type="evidence" value="ECO:0007669"/>
    <property type="project" value="InterPro"/>
</dbReference>
<dbReference type="Pfam" id="PF02272">
    <property type="entry name" value="DHHA1"/>
    <property type="match status" value="1"/>
</dbReference>
<keyword evidence="10" id="KW-1185">Reference proteome</keyword>
<evidence type="ECO:0000256" key="5">
    <source>
        <dbReference type="ARBA" id="ARBA00022839"/>
    </source>
</evidence>
<keyword evidence="3" id="KW-0540">Nuclease</keyword>